<dbReference type="EMBL" id="SSSN01000011">
    <property type="protein sequence ID" value="THG31387.1"/>
    <property type="molecule type" value="Genomic_DNA"/>
</dbReference>
<keyword evidence="2 5" id="KW-0500">Molybdenum</keyword>
<protein>
    <submittedName>
        <fullName evidence="8">ATP-binding cassette domain-containing protein</fullName>
    </submittedName>
</protein>
<dbReference type="Proteomes" id="UP000307380">
    <property type="component" value="Unassembled WGS sequence"/>
</dbReference>
<dbReference type="InterPro" id="IPR003593">
    <property type="entry name" value="AAA+_ATPase"/>
</dbReference>
<dbReference type="AlphaFoldDB" id="A0A4V3WTC7"/>
<evidence type="ECO:0000256" key="2">
    <source>
        <dbReference type="ARBA" id="ARBA00022505"/>
    </source>
</evidence>
<dbReference type="Gene3D" id="3.40.50.300">
    <property type="entry name" value="P-loop containing nucleotide triphosphate hydrolases"/>
    <property type="match status" value="1"/>
</dbReference>
<dbReference type="GO" id="GO:0005524">
    <property type="term" value="F:ATP binding"/>
    <property type="evidence" value="ECO:0007669"/>
    <property type="project" value="UniProtKB-KW"/>
</dbReference>
<dbReference type="InterPro" id="IPR004606">
    <property type="entry name" value="Mop_domain"/>
</dbReference>
<dbReference type="SMART" id="SM00382">
    <property type="entry name" value="AAA"/>
    <property type="match status" value="1"/>
</dbReference>
<feature type="domain" description="Mop" evidence="7">
    <location>
        <begin position="294"/>
        <end position="357"/>
    </location>
</feature>
<dbReference type="OrthoDB" id="9112331at2"/>
<dbReference type="PROSITE" id="PS50893">
    <property type="entry name" value="ABC_TRANSPORTER_2"/>
    <property type="match status" value="1"/>
</dbReference>
<sequence length="359" mass="36988">MSALAASLRAVRGSFTLDAALNVRDGEVLALLGPNGAGKSTVLALLAGLRAPELGYVQVGDRTLTRIRPGERSIVVPPEKRGIGLLGQDPRLFPHLDVAANVAFGPRSQGASAVQAADTAREWLERVGLADAGGRMPAQLSGGQQQRAAIARALAARPEVLLLDEPLASLDVQTAPAIRELLRTTLREAGTTAVIVTHDVLDAIVLAGRTAVLESGRIAQEGTTAQLLSAPTTPFTARIAGVNLVIGVGDRGRVRVADVLFSAPADATPILDGGPSAAVFRPSSVIVSLTRAEGSSVRNQWQAVIEALEPTESGIRVRTGPIPVAADVTPATVAELSLAVGSPVWLAVKAAEVAIHPTA</sequence>
<dbReference type="GO" id="GO:0016887">
    <property type="term" value="F:ATP hydrolysis activity"/>
    <property type="evidence" value="ECO:0007669"/>
    <property type="project" value="InterPro"/>
</dbReference>
<dbReference type="InterPro" id="IPR017871">
    <property type="entry name" value="ABC_transporter-like_CS"/>
</dbReference>
<dbReference type="Gene3D" id="2.40.50.100">
    <property type="match status" value="1"/>
</dbReference>
<proteinExistence type="predicted"/>
<dbReference type="Pfam" id="PF00005">
    <property type="entry name" value="ABC_tran"/>
    <property type="match status" value="1"/>
</dbReference>
<keyword evidence="9" id="KW-1185">Reference proteome</keyword>
<dbReference type="GO" id="GO:0015689">
    <property type="term" value="P:molybdate ion transport"/>
    <property type="evidence" value="ECO:0007669"/>
    <property type="project" value="InterPro"/>
</dbReference>
<comment type="caution">
    <text evidence="8">The sequence shown here is derived from an EMBL/GenBank/DDBJ whole genome shotgun (WGS) entry which is preliminary data.</text>
</comment>
<keyword evidence="4 8" id="KW-0067">ATP-binding</keyword>
<evidence type="ECO:0000256" key="3">
    <source>
        <dbReference type="ARBA" id="ARBA00022741"/>
    </source>
</evidence>
<evidence type="ECO:0000259" key="6">
    <source>
        <dbReference type="PROSITE" id="PS50893"/>
    </source>
</evidence>
<gene>
    <name evidence="8" type="ORF">E6C70_13795</name>
</gene>
<evidence type="ECO:0000313" key="9">
    <source>
        <dbReference type="Proteomes" id="UP000307380"/>
    </source>
</evidence>
<evidence type="ECO:0000313" key="8">
    <source>
        <dbReference type="EMBL" id="THG31387.1"/>
    </source>
</evidence>
<dbReference type="Pfam" id="PF03459">
    <property type="entry name" value="TOBE"/>
    <property type="match status" value="1"/>
</dbReference>
<dbReference type="PROSITE" id="PS00211">
    <property type="entry name" value="ABC_TRANSPORTER_1"/>
    <property type="match status" value="1"/>
</dbReference>
<name>A0A4V3WTC7_9MICO</name>
<dbReference type="InterPro" id="IPR005116">
    <property type="entry name" value="Transp-assoc_OB_typ1"/>
</dbReference>
<evidence type="ECO:0000256" key="1">
    <source>
        <dbReference type="ARBA" id="ARBA00022448"/>
    </source>
</evidence>
<dbReference type="InterPro" id="IPR008995">
    <property type="entry name" value="Mo/tungstate-bd_C_term_dom"/>
</dbReference>
<dbReference type="PANTHER" id="PTHR42781:SF4">
    <property type="entry name" value="SPERMIDINE_PUTRESCINE IMPORT ATP-BINDING PROTEIN POTA"/>
    <property type="match status" value="1"/>
</dbReference>
<dbReference type="InterPro" id="IPR050093">
    <property type="entry name" value="ABC_SmlMolc_Importer"/>
</dbReference>
<accession>A0A4V3WTC7</accession>
<keyword evidence="3" id="KW-0547">Nucleotide-binding</keyword>
<evidence type="ECO:0000256" key="4">
    <source>
        <dbReference type="ARBA" id="ARBA00022840"/>
    </source>
</evidence>
<dbReference type="SUPFAM" id="SSF52540">
    <property type="entry name" value="P-loop containing nucleoside triphosphate hydrolases"/>
    <property type="match status" value="1"/>
</dbReference>
<reference evidence="8 9" key="1">
    <citation type="submission" date="2019-04" db="EMBL/GenBank/DDBJ databases">
        <authorList>
            <person name="Jiang L."/>
        </authorList>
    </citation>
    <scope>NUCLEOTIDE SEQUENCE [LARGE SCALE GENOMIC DNA]</scope>
    <source>
        <strain evidence="8 9">YIM 131861</strain>
    </source>
</reference>
<dbReference type="InterPro" id="IPR003439">
    <property type="entry name" value="ABC_transporter-like_ATP-bd"/>
</dbReference>
<dbReference type="InterPro" id="IPR027417">
    <property type="entry name" value="P-loop_NTPase"/>
</dbReference>
<feature type="domain" description="ABC transporter" evidence="6">
    <location>
        <begin position="1"/>
        <end position="240"/>
    </location>
</feature>
<evidence type="ECO:0000259" key="7">
    <source>
        <dbReference type="PROSITE" id="PS51866"/>
    </source>
</evidence>
<dbReference type="PANTHER" id="PTHR42781">
    <property type="entry name" value="SPERMIDINE/PUTRESCINE IMPORT ATP-BINDING PROTEIN POTA"/>
    <property type="match status" value="1"/>
</dbReference>
<organism evidence="8 9">
    <name type="scientific">Orlajensenia flava</name>
    <dbReference type="NCBI Taxonomy" id="2565934"/>
    <lineage>
        <taxon>Bacteria</taxon>
        <taxon>Bacillati</taxon>
        <taxon>Actinomycetota</taxon>
        <taxon>Actinomycetes</taxon>
        <taxon>Micrococcales</taxon>
        <taxon>Microbacteriaceae</taxon>
        <taxon>Orlajensenia</taxon>
    </lineage>
</organism>
<keyword evidence="1" id="KW-0813">Transport</keyword>
<evidence type="ECO:0000256" key="5">
    <source>
        <dbReference type="PROSITE-ProRule" id="PRU01213"/>
    </source>
</evidence>
<dbReference type="PROSITE" id="PS51866">
    <property type="entry name" value="MOP"/>
    <property type="match status" value="1"/>
</dbReference>
<dbReference type="SUPFAM" id="SSF50331">
    <property type="entry name" value="MOP-like"/>
    <property type="match status" value="1"/>
</dbReference>